<dbReference type="Gene3D" id="6.10.250.2430">
    <property type="match status" value="1"/>
</dbReference>
<evidence type="ECO:0000256" key="5">
    <source>
        <dbReference type="ARBA" id="ARBA00023242"/>
    </source>
</evidence>
<keyword evidence="9" id="KW-1185">Reference proteome</keyword>
<comment type="similarity">
    <text evidence="6">Belongs to the NFYA/HAP2 subunit family.</text>
</comment>
<proteinExistence type="inferred from homology"/>
<keyword evidence="2 6" id="KW-0805">Transcription regulation</keyword>
<organism evidence="8 9">
    <name type="scientific">Strigamia maritima</name>
    <name type="common">European centipede</name>
    <name type="synonym">Geophilus maritimus</name>
    <dbReference type="NCBI Taxonomy" id="126957"/>
    <lineage>
        <taxon>Eukaryota</taxon>
        <taxon>Metazoa</taxon>
        <taxon>Ecdysozoa</taxon>
        <taxon>Arthropoda</taxon>
        <taxon>Myriapoda</taxon>
        <taxon>Chilopoda</taxon>
        <taxon>Pleurostigmophora</taxon>
        <taxon>Geophilomorpha</taxon>
        <taxon>Linotaeniidae</taxon>
        <taxon>Strigamia</taxon>
    </lineage>
</organism>
<keyword evidence="3 6" id="KW-0238">DNA-binding</keyword>
<keyword evidence="4 6" id="KW-0804">Transcription</keyword>
<dbReference type="HOGENOM" id="CLU_1236428_0_0_1"/>
<comment type="function">
    <text evidence="6">Component of the sequence-specific heterotrimeric transcription factor (NF-Y) which specifically recognizes a 5'-CCAAT-3' box motif found in the promoters of its target genes.</text>
</comment>
<evidence type="ECO:0000256" key="7">
    <source>
        <dbReference type="SAM" id="MobiDB-lite"/>
    </source>
</evidence>
<dbReference type="PANTHER" id="PTHR12632">
    <property type="entry name" value="TRANSCRIPTION FACTOR NF-Y ALPHA-RELATED"/>
    <property type="match status" value="1"/>
</dbReference>
<dbReference type="AlphaFoldDB" id="T1JAG8"/>
<dbReference type="Proteomes" id="UP000014500">
    <property type="component" value="Unassembled WGS sequence"/>
</dbReference>
<dbReference type="Pfam" id="PF02045">
    <property type="entry name" value="CBFB_NFYA"/>
    <property type="match status" value="1"/>
</dbReference>
<name>T1JAG8_STRMM</name>
<dbReference type="SMART" id="SM00521">
    <property type="entry name" value="CBF"/>
    <property type="match status" value="1"/>
</dbReference>
<dbReference type="EMBL" id="JH431998">
    <property type="status" value="NOT_ANNOTATED_CDS"/>
    <property type="molecule type" value="Genomic_DNA"/>
</dbReference>
<dbReference type="PRINTS" id="PR00616">
    <property type="entry name" value="CCAATSUBUNTB"/>
</dbReference>
<reference evidence="8" key="2">
    <citation type="submission" date="2015-02" db="UniProtKB">
        <authorList>
            <consortium name="EnsemblMetazoa"/>
        </authorList>
    </citation>
    <scope>IDENTIFICATION</scope>
</reference>
<comment type="subcellular location">
    <subcellularLocation>
        <location evidence="1 6">Nucleus</location>
    </subcellularLocation>
</comment>
<evidence type="ECO:0000313" key="8">
    <source>
        <dbReference type="EnsemblMetazoa" id="SMAR010736-PA"/>
    </source>
</evidence>
<dbReference type="GO" id="GO:0003677">
    <property type="term" value="F:DNA binding"/>
    <property type="evidence" value="ECO:0007669"/>
    <property type="project" value="UniProtKB-KW"/>
</dbReference>
<evidence type="ECO:0000256" key="1">
    <source>
        <dbReference type="ARBA" id="ARBA00004123"/>
    </source>
</evidence>
<dbReference type="PROSITE" id="PS51152">
    <property type="entry name" value="NFYA_HAP2_2"/>
    <property type="match status" value="1"/>
</dbReference>
<dbReference type="STRING" id="126957.T1JAG8"/>
<evidence type="ECO:0000256" key="2">
    <source>
        <dbReference type="ARBA" id="ARBA00023015"/>
    </source>
</evidence>
<feature type="region of interest" description="Disordered" evidence="7">
    <location>
        <begin position="189"/>
        <end position="224"/>
    </location>
</feature>
<dbReference type="eggNOG" id="KOG1561">
    <property type="taxonomic scope" value="Eukaryota"/>
</dbReference>
<dbReference type="GO" id="GO:0005634">
    <property type="term" value="C:nucleus"/>
    <property type="evidence" value="ECO:0007669"/>
    <property type="project" value="UniProtKB-SubCell"/>
</dbReference>
<accession>T1JAG8</accession>
<dbReference type="InterPro" id="IPR001289">
    <property type="entry name" value="NFYA"/>
</dbReference>
<comment type="subunit">
    <text evidence="6">Heterotrimer.</text>
</comment>
<keyword evidence="5 6" id="KW-0539">Nucleus</keyword>
<reference evidence="9" key="1">
    <citation type="submission" date="2011-05" db="EMBL/GenBank/DDBJ databases">
        <authorList>
            <person name="Richards S.R."/>
            <person name="Qu J."/>
            <person name="Jiang H."/>
            <person name="Jhangiani S.N."/>
            <person name="Agravi P."/>
            <person name="Goodspeed R."/>
            <person name="Gross S."/>
            <person name="Mandapat C."/>
            <person name="Jackson L."/>
            <person name="Mathew T."/>
            <person name="Pu L."/>
            <person name="Thornton R."/>
            <person name="Saada N."/>
            <person name="Wilczek-Boney K.B."/>
            <person name="Lee S."/>
            <person name="Kovar C."/>
            <person name="Wu Y."/>
            <person name="Scherer S.E."/>
            <person name="Worley K.C."/>
            <person name="Muzny D.M."/>
            <person name="Gibbs R."/>
        </authorList>
    </citation>
    <scope>NUCLEOTIDE SEQUENCE</scope>
    <source>
        <strain evidence="9">Brora</strain>
    </source>
</reference>
<dbReference type="EnsemblMetazoa" id="SMAR010736-RA">
    <property type="protein sequence ID" value="SMAR010736-PA"/>
    <property type="gene ID" value="SMAR010736"/>
</dbReference>
<dbReference type="GO" id="GO:0003700">
    <property type="term" value="F:DNA-binding transcription factor activity"/>
    <property type="evidence" value="ECO:0007669"/>
    <property type="project" value="UniProtKB-UniRule"/>
</dbReference>
<evidence type="ECO:0000256" key="6">
    <source>
        <dbReference type="RuleBase" id="RU367155"/>
    </source>
</evidence>
<protein>
    <recommendedName>
        <fullName evidence="6">Nuclear transcription factor Y subunit</fullName>
    </recommendedName>
</protein>
<feature type="compositionally biased region" description="Basic and acidic residues" evidence="7">
    <location>
        <begin position="203"/>
        <end position="224"/>
    </location>
</feature>
<sequence length="224" mass="25564">MDVVDSDYGDWMMSSNQTPVWDQQQIKIENEFGEFEFLNIDHREEQQVILHSTDGGLTWFYEMPDDGATVDANSCYVINDAAPDISMPIAEEHCSPELAIPVVEPIPVVAQSLPKLPIRNPSRPIPAVVAQSLPKLPIPNPSRRPDDPPVYVNAKQYYRILKRREARDKLIAQGRIPLFRKKYLHESRHAHAVKRNRSQTGRFESKASKAKRLKTELAVKQAEK</sequence>
<evidence type="ECO:0000256" key="4">
    <source>
        <dbReference type="ARBA" id="ARBA00023163"/>
    </source>
</evidence>
<evidence type="ECO:0000313" key="9">
    <source>
        <dbReference type="Proteomes" id="UP000014500"/>
    </source>
</evidence>
<evidence type="ECO:0000256" key="3">
    <source>
        <dbReference type="ARBA" id="ARBA00023125"/>
    </source>
</evidence>